<reference evidence="2 3" key="1">
    <citation type="journal article" date="2019" name="Sci. Rep.">
        <title>Orb-weaving spider Araneus ventricosus genome elucidates the spidroin gene catalogue.</title>
        <authorList>
            <person name="Kono N."/>
            <person name="Nakamura H."/>
            <person name="Ohtoshi R."/>
            <person name="Moran D.A.P."/>
            <person name="Shinohara A."/>
            <person name="Yoshida Y."/>
            <person name="Fujiwara M."/>
            <person name="Mori M."/>
            <person name="Tomita M."/>
            <person name="Arakawa K."/>
        </authorList>
    </citation>
    <scope>NUCLEOTIDE SEQUENCE [LARGE SCALE GENOMIC DNA]</scope>
</reference>
<gene>
    <name evidence="2" type="ORF">AVEN_109035_1</name>
</gene>
<feature type="compositionally biased region" description="Polar residues" evidence="1">
    <location>
        <begin position="28"/>
        <end position="37"/>
    </location>
</feature>
<evidence type="ECO:0000256" key="1">
    <source>
        <dbReference type="SAM" id="MobiDB-lite"/>
    </source>
</evidence>
<comment type="caution">
    <text evidence="2">The sequence shown here is derived from an EMBL/GenBank/DDBJ whole genome shotgun (WGS) entry which is preliminary data.</text>
</comment>
<evidence type="ECO:0000313" key="3">
    <source>
        <dbReference type="Proteomes" id="UP000499080"/>
    </source>
</evidence>
<proteinExistence type="predicted"/>
<dbReference type="OrthoDB" id="6463685at2759"/>
<dbReference type="Proteomes" id="UP000499080">
    <property type="component" value="Unassembled WGS sequence"/>
</dbReference>
<accession>A0A4Y2M867</accession>
<dbReference type="EMBL" id="BGPR01006794">
    <property type="protein sequence ID" value="GBN21916.1"/>
    <property type="molecule type" value="Genomic_DNA"/>
</dbReference>
<sequence length="170" mass="18862">MTSWRITTRAVNNSASQNLIPGSGETADPSNQRNKQSGKPAAISQETVEHRIRDRSPTSLLITDEFFAENAIAVTHAITLKHSLAEWSRIYPRGDPGFQRVLLEAKKANTNLNSLPTTLGITLFKLPESTSHLAQITERVKAQRESETKRVNPAISHPKVKINLEGNKMK</sequence>
<keyword evidence="3" id="KW-1185">Reference proteome</keyword>
<protein>
    <submittedName>
        <fullName evidence="2">Uncharacterized protein</fullName>
    </submittedName>
</protein>
<dbReference type="AlphaFoldDB" id="A0A4Y2M867"/>
<evidence type="ECO:0000313" key="2">
    <source>
        <dbReference type="EMBL" id="GBN21916.1"/>
    </source>
</evidence>
<organism evidence="2 3">
    <name type="scientific">Araneus ventricosus</name>
    <name type="common">Orbweaver spider</name>
    <name type="synonym">Epeira ventricosa</name>
    <dbReference type="NCBI Taxonomy" id="182803"/>
    <lineage>
        <taxon>Eukaryota</taxon>
        <taxon>Metazoa</taxon>
        <taxon>Ecdysozoa</taxon>
        <taxon>Arthropoda</taxon>
        <taxon>Chelicerata</taxon>
        <taxon>Arachnida</taxon>
        <taxon>Araneae</taxon>
        <taxon>Araneomorphae</taxon>
        <taxon>Entelegynae</taxon>
        <taxon>Araneoidea</taxon>
        <taxon>Araneidae</taxon>
        <taxon>Araneus</taxon>
    </lineage>
</organism>
<name>A0A4Y2M867_ARAVE</name>
<feature type="region of interest" description="Disordered" evidence="1">
    <location>
        <begin position="13"/>
        <end position="48"/>
    </location>
</feature>